<proteinExistence type="inferred from homology"/>
<dbReference type="InterPro" id="IPR034922">
    <property type="entry name" value="REX1-like_exo"/>
</dbReference>
<dbReference type="PANTHER" id="PTHR12801">
    <property type="entry name" value="RNA EXONUCLEASE REXO1 / RECO3 FAMILY MEMBER-RELATED"/>
    <property type="match status" value="1"/>
</dbReference>
<keyword evidence="6 10" id="KW-0269">Exonuclease</keyword>
<dbReference type="OrthoDB" id="206335at2759"/>
<dbReference type="VEuPathDB" id="TrichDB:TRFO_04326"/>
<keyword evidence="3" id="KW-0698">rRNA processing</keyword>
<comment type="caution">
    <text evidence="10">The sequence shown here is derived from an EMBL/GenBank/DDBJ whole genome shotgun (WGS) entry which is preliminary data.</text>
</comment>
<dbReference type="GO" id="GO:0010629">
    <property type="term" value="P:negative regulation of gene expression"/>
    <property type="evidence" value="ECO:0007669"/>
    <property type="project" value="UniProtKB-ARBA"/>
</dbReference>
<evidence type="ECO:0000256" key="5">
    <source>
        <dbReference type="ARBA" id="ARBA00022801"/>
    </source>
</evidence>
<keyword evidence="11" id="KW-1185">Reference proteome</keyword>
<dbReference type="GO" id="GO:0004527">
    <property type="term" value="F:exonuclease activity"/>
    <property type="evidence" value="ECO:0007669"/>
    <property type="project" value="UniProtKB-KW"/>
</dbReference>
<keyword evidence="5" id="KW-0378">Hydrolase</keyword>
<dbReference type="InterPro" id="IPR036397">
    <property type="entry name" value="RNaseH_sf"/>
</dbReference>
<dbReference type="GeneID" id="94826529"/>
<dbReference type="EMBL" id="MLAK01000616">
    <property type="protein sequence ID" value="OHT10290.1"/>
    <property type="molecule type" value="Genomic_DNA"/>
</dbReference>
<evidence type="ECO:0000256" key="8">
    <source>
        <dbReference type="ARBA" id="ARBA00025599"/>
    </source>
</evidence>
<evidence type="ECO:0000313" key="10">
    <source>
        <dbReference type="EMBL" id="OHT10290.1"/>
    </source>
</evidence>
<dbReference type="CDD" id="cd06145">
    <property type="entry name" value="REX1_like"/>
    <property type="match status" value="1"/>
</dbReference>
<dbReference type="PANTHER" id="PTHR12801:SF45">
    <property type="entry name" value="RNA EXONUCLEASE 4"/>
    <property type="match status" value="1"/>
</dbReference>
<dbReference type="Gene3D" id="3.30.420.10">
    <property type="entry name" value="Ribonuclease H-like superfamily/Ribonuclease H"/>
    <property type="match status" value="1"/>
</dbReference>
<accession>A0A1J4KGW4</accession>
<keyword evidence="4" id="KW-0540">Nuclease</keyword>
<dbReference type="RefSeq" id="XP_068363426.1">
    <property type="nucleotide sequence ID" value="XM_068491825.1"/>
</dbReference>
<evidence type="ECO:0000256" key="7">
    <source>
        <dbReference type="ARBA" id="ARBA00023242"/>
    </source>
</evidence>
<evidence type="ECO:0000259" key="9">
    <source>
        <dbReference type="SMART" id="SM00479"/>
    </source>
</evidence>
<protein>
    <submittedName>
        <fullName evidence="10">Exonuclease family protein</fullName>
    </submittedName>
</protein>
<evidence type="ECO:0000256" key="6">
    <source>
        <dbReference type="ARBA" id="ARBA00022839"/>
    </source>
</evidence>
<evidence type="ECO:0000256" key="3">
    <source>
        <dbReference type="ARBA" id="ARBA00022552"/>
    </source>
</evidence>
<evidence type="ECO:0000256" key="2">
    <source>
        <dbReference type="ARBA" id="ARBA00006357"/>
    </source>
</evidence>
<evidence type="ECO:0000256" key="4">
    <source>
        <dbReference type="ARBA" id="ARBA00022722"/>
    </source>
</evidence>
<evidence type="ECO:0000313" key="11">
    <source>
        <dbReference type="Proteomes" id="UP000179807"/>
    </source>
</evidence>
<keyword evidence="7" id="KW-0539">Nucleus</keyword>
<name>A0A1J4KGW4_9EUKA</name>
<dbReference type="SMART" id="SM00479">
    <property type="entry name" value="EXOIII"/>
    <property type="match status" value="1"/>
</dbReference>
<dbReference type="Proteomes" id="UP000179807">
    <property type="component" value="Unassembled WGS sequence"/>
</dbReference>
<gene>
    <name evidence="10" type="ORF">TRFO_04326</name>
</gene>
<comment type="similarity">
    <text evidence="2">Belongs to the REXO1/REXO3 family.</text>
</comment>
<dbReference type="InterPro" id="IPR012337">
    <property type="entry name" value="RNaseH-like_sf"/>
</dbReference>
<dbReference type="FunFam" id="3.30.420.10:FF:000031">
    <property type="entry name" value="RNA exonuclease 1"/>
    <property type="match status" value="1"/>
</dbReference>
<evidence type="ECO:0000256" key="1">
    <source>
        <dbReference type="ARBA" id="ARBA00004123"/>
    </source>
</evidence>
<dbReference type="AlphaFoldDB" id="A0A1J4KGW4"/>
<dbReference type="GO" id="GO:0006364">
    <property type="term" value="P:rRNA processing"/>
    <property type="evidence" value="ECO:0007669"/>
    <property type="project" value="UniProtKB-KW"/>
</dbReference>
<comment type="function">
    <text evidence="8">Exoribonuclease involved in ribosome biosynthesis. Involved in the processing of ITS1, the internal transcribed spacer localized between the 18S and 5.8S rRNAs.</text>
</comment>
<dbReference type="InterPro" id="IPR013520">
    <property type="entry name" value="Ribonucl_H"/>
</dbReference>
<dbReference type="Pfam" id="PF00929">
    <property type="entry name" value="RNase_T"/>
    <property type="match status" value="1"/>
</dbReference>
<dbReference type="SUPFAM" id="SSF53098">
    <property type="entry name" value="Ribonuclease H-like"/>
    <property type="match status" value="1"/>
</dbReference>
<dbReference type="InterPro" id="IPR047021">
    <property type="entry name" value="REXO1/3/4-like"/>
</dbReference>
<dbReference type="GO" id="GO:0003676">
    <property type="term" value="F:nucleic acid binding"/>
    <property type="evidence" value="ECO:0007669"/>
    <property type="project" value="InterPro"/>
</dbReference>
<dbReference type="GO" id="GO:0005634">
    <property type="term" value="C:nucleus"/>
    <property type="evidence" value="ECO:0007669"/>
    <property type="project" value="UniProtKB-SubCell"/>
</dbReference>
<organism evidence="10 11">
    <name type="scientific">Tritrichomonas foetus</name>
    <dbReference type="NCBI Taxonomy" id="1144522"/>
    <lineage>
        <taxon>Eukaryota</taxon>
        <taxon>Metamonada</taxon>
        <taxon>Parabasalia</taxon>
        <taxon>Tritrichomonadida</taxon>
        <taxon>Tritrichomonadidae</taxon>
        <taxon>Tritrichomonas</taxon>
    </lineage>
</organism>
<feature type="domain" description="Exonuclease" evidence="9">
    <location>
        <begin position="189"/>
        <end position="348"/>
    </location>
</feature>
<sequence length="511" mass="58548">MTEGEAITPEDIMNDSKFAIQTKIPTTDKVFIGPQRLNDFITFIFTKKRYPKWLKISNPQFIRYATVLMLDGLTYSIFDKYPNLLPAFSSIEGNGFPLTVEASAKAGQLISGISSFIGKIKTKKAKKTFSTYQEMVAQITDLYDNGFPLDDPPKMTGKLRCQHFKLEPLTEEDLKEYEKLPEKVENALDIIALDCEMVETEFGDECARLSVTKEDGTVVLDQYFKPLGEDIDYRTEFSGITPEKLENVTITSYEVVKALSAFADQNTIIIGHSLENDFRSMKLIHKKVIDTTILYNRDCQYPFKPPLERLYKKYIQKPFRELAGSHDSIDDARASFELVKHALKVAVHSRLEKPKIPTLFQEIKESVSQISYFAPTAEVDFFDIDPKVVCNLDDDPELRLTKSLKFITEERPTLTFIHFNELSTSENIDDATIEGILPKYNKYLEETKKSMLPNSVLLVYTGSGNPKRLSVDIKTKDPKFQHPGKDPERKEEFERCRRGICWIYSNIETSQ</sequence>
<reference evidence="10" key="1">
    <citation type="submission" date="2016-10" db="EMBL/GenBank/DDBJ databases">
        <authorList>
            <person name="Benchimol M."/>
            <person name="Almeida L.G."/>
            <person name="Vasconcelos A.T."/>
            <person name="Perreira-Neves A."/>
            <person name="Rosa I.A."/>
            <person name="Tasca T."/>
            <person name="Bogo M.R."/>
            <person name="de Souza W."/>
        </authorList>
    </citation>
    <scope>NUCLEOTIDE SEQUENCE [LARGE SCALE GENOMIC DNA]</scope>
    <source>
        <strain evidence="10">K</strain>
    </source>
</reference>
<comment type="subcellular location">
    <subcellularLocation>
        <location evidence="1">Nucleus</location>
    </subcellularLocation>
</comment>